<dbReference type="InterPro" id="IPR011250">
    <property type="entry name" value="OMP/PagP_B-barrel"/>
</dbReference>
<dbReference type="SUPFAM" id="SSF56925">
    <property type="entry name" value="OMPA-like"/>
    <property type="match status" value="1"/>
</dbReference>
<proteinExistence type="predicted"/>
<evidence type="ECO:0000313" key="2">
    <source>
        <dbReference type="Proteomes" id="UP000266183"/>
    </source>
</evidence>
<reference evidence="2" key="1">
    <citation type="submission" date="2018-09" db="EMBL/GenBank/DDBJ databases">
        <title>Chryseolinea sp. KIS68-18 isolated from soil.</title>
        <authorList>
            <person name="Weon H.-Y."/>
            <person name="Kwon S.-W."/>
            <person name="Lee S.A."/>
        </authorList>
    </citation>
    <scope>NUCLEOTIDE SEQUENCE [LARGE SCALE GENOMIC DNA]</scope>
    <source>
        <strain evidence="2">KIS68-18</strain>
    </source>
</reference>
<name>A0A385SI90_9BACT</name>
<dbReference type="EMBL" id="CP032382">
    <property type="protein sequence ID" value="AYB30017.1"/>
    <property type="molecule type" value="Genomic_DNA"/>
</dbReference>
<keyword evidence="2" id="KW-1185">Reference proteome</keyword>
<dbReference type="AlphaFoldDB" id="A0A385SI90"/>
<dbReference type="OrthoDB" id="945117at2"/>
<protein>
    <recommendedName>
        <fullName evidence="3">Outer membrane protein beta-barrel domain-containing protein</fullName>
    </recommendedName>
</protein>
<dbReference type="RefSeq" id="WP_119753324.1">
    <property type="nucleotide sequence ID" value="NZ_CP032382.1"/>
</dbReference>
<accession>A0A385SI90</accession>
<evidence type="ECO:0000313" key="1">
    <source>
        <dbReference type="EMBL" id="AYB30017.1"/>
    </source>
</evidence>
<dbReference type="Proteomes" id="UP000266183">
    <property type="component" value="Chromosome"/>
</dbReference>
<sequence length="194" mass="21594">MKKLLWIMCVIPLVSHGQFKKGDTYVGGSFSRIDNGNGLYITPFVGYFINPRLALGADLQVGYSRSEDISQFGDGPHRVINTTNGFVTSLTARRLYSISEKFFFALQGAASYQRSLTKREVPDLTTTSRSNSYGLGLSVAPLFMYFPSSRWSVEGGLGSLYYSFSRGLSDNTKYQSVGLNLGRVTLGFAYYFRK</sequence>
<gene>
    <name evidence="1" type="ORF">D4L85_05240</name>
</gene>
<evidence type="ECO:0008006" key="3">
    <source>
        <dbReference type="Google" id="ProtNLM"/>
    </source>
</evidence>
<dbReference type="KEGG" id="chk:D4L85_05240"/>
<organism evidence="1 2">
    <name type="scientific">Chryseolinea soli</name>
    <dbReference type="NCBI Taxonomy" id="2321403"/>
    <lineage>
        <taxon>Bacteria</taxon>
        <taxon>Pseudomonadati</taxon>
        <taxon>Bacteroidota</taxon>
        <taxon>Cytophagia</taxon>
        <taxon>Cytophagales</taxon>
        <taxon>Fulvivirgaceae</taxon>
        <taxon>Chryseolinea</taxon>
    </lineage>
</organism>